<organism evidence="1 2">
    <name type="scientific">Xenopus laevis</name>
    <name type="common">African clawed frog</name>
    <dbReference type="NCBI Taxonomy" id="8355"/>
    <lineage>
        <taxon>Eukaryota</taxon>
        <taxon>Metazoa</taxon>
        <taxon>Chordata</taxon>
        <taxon>Craniata</taxon>
        <taxon>Vertebrata</taxon>
        <taxon>Euteleostomi</taxon>
        <taxon>Amphibia</taxon>
        <taxon>Batrachia</taxon>
        <taxon>Anura</taxon>
        <taxon>Pipoidea</taxon>
        <taxon>Pipidae</taxon>
        <taxon>Xenopodinae</taxon>
        <taxon>Xenopus</taxon>
        <taxon>Xenopus</taxon>
    </lineage>
</organism>
<gene>
    <name evidence="1" type="ORF">XELAEV_18014658mg</name>
</gene>
<protein>
    <submittedName>
        <fullName evidence="1">Uncharacterized protein</fullName>
    </submittedName>
</protein>
<reference evidence="2" key="1">
    <citation type="journal article" date="2016" name="Nature">
        <title>Genome evolution in the allotetraploid frog Xenopus laevis.</title>
        <authorList>
            <person name="Session A.M."/>
            <person name="Uno Y."/>
            <person name="Kwon T."/>
            <person name="Chapman J.A."/>
            <person name="Toyoda A."/>
            <person name="Takahashi S."/>
            <person name="Fukui A."/>
            <person name="Hikosaka A."/>
            <person name="Suzuki A."/>
            <person name="Kondo M."/>
            <person name="van Heeringen S.J."/>
            <person name="Quigley I."/>
            <person name="Heinz S."/>
            <person name="Ogino H."/>
            <person name="Ochi H."/>
            <person name="Hellsten U."/>
            <person name="Lyons J.B."/>
            <person name="Simakov O."/>
            <person name="Putnam N."/>
            <person name="Stites J."/>
            <person name="Kuroki Y."/>
            <person name="Tanaka T."/>
            <person name="Michiue T."/>
            <person name="Watanabe M."/>
            <person name="Bogdanovic O."/>
            <person name="Lister R."/>
            <person name="Georgiou G."/>
            <person name="Paranjpe S.S."/>
            <person name="van Kruijsbergen I."/>
            <person name="Shu S."/>
            <person name="Carlson J."/>
            <person name="Kinoshita T."/>
            <person name="Ohta Y."/>
            <person name="Mawaribuchi S."/>
            <person name="Jenkins J."/>
            <person name="Grimwood J."/>
            <person name="Schmutz J."/>
            <person name="Mitros T."/>
            <person name="Mozaffari S.V."/>
            <person name="Suzuki Y."/>
            <person name="Haramoto Y."/>
            <person name="Yamamoto T.S."/>
            <person name="Takagi C."/>
            <person name="Heald R."/>
            <person name="Miller K."/>
            <person name="Haudenschild C."/>
            <person name="Kitzman J."/>
            <person name="Nakayama T."/>
            <person name="Izutsu Y."/>
            <person name="Robert J."/>
            <person name="Fortriede J."/>
            <person name="Burns K."/>
            <person name="Lotay V."/>
            <person name="Karimi K."/>
            <person name="Yasuoka Y."/>
            <person name="Dichmann D.S."/>
            <person name="Flajnik M.F."/>
            <person name="Houston D.W."/>
            <person name="Shendure J."/>
            <person name="DuPasquier L."/>
            <person name="Vize P.D."/>
            <person name="Zorn A.M."/>
            <person name="Ito M."/>
            <person name="Marcotte E.M."/>
            <person name="Wallingford J.B."/>
            <person name="Ito Y."/>
            <person name="Asashima M."/>
            <person name="Ueno N."/>
            <person name="Matsuda Y."/>
            <person name="Veenstra G.J."/>
            <person name="Fujiyama A."/>
            <person name="Harland R.M."/>
            <person name="Taira M."/>
            <person name="Rokhsar D.S."/>
        </authorList>
    </citation>
    <scope>NUCLEOTIDE SEQUENCE [LARGE SCALE GENOMIC DNA]</scope>
    <source>
        <strain evidence="2">J</strain>
    </source>
</reference>
<proteinExistence type="predicted"/>
<sequence length="147" mass="16836">MHLNWLKLNPDMTEVKICQGAQPVNLKLCGVNLDLSVQVPNLGITLDSNLFFKHQVSAIIRSAFFHLRNNNKTSNSSRGYAKINPCFCISSLNYCNTLYYGLPKKIFNDYILRSLHGLPIKLRILFKIVPLSFKSLNNQGLFTWKNF</sequence>
<dbReference type="EMBL" id="CM004469">
    <property type="protein sequence ID" value="OCT91599.1"/>
    <property type="molecule type" value="Genomic_DNA"/>
</dbReference>
<evidence type="ECO:0000313" key="1">
    <source>
        <dbReference type="EMBL" id="OCT91599.1"/>
    </source>
</evidence>
<evidence type="ECO:0000313" key="2">
    <source>
        <dbReference type="Proteomes" id="UP000694892"/>
    </source>
</evidence>
<dbReference type="AlphaFoldDB" id="A0A974DGH2"/>
<dbReference type="PANTHER" id="PTHR33332">
    <property type="entry name" value="REVERSE TRANSCRIPTASE DOMAIN-CONTAINING PROTEIN"/>
    <property type="match status" value="1"/>
</dbReference>
<dbReference type="Proteomes" id="UP000694892">
    <property type="component" value="Chromosome 2S"/>
</dbReference>
<accession>A0A974DGH2</accession>
<name>A0A974DGH2_XENLA</name>